<comment type="caution">
    <text evidence="4">The sequence shown here is derived from an EMBL/GenBank/DDBJ whole genome shotgun (WGS) entry which is preliminary data.</text>
</comment>
<dbReference type="Gene3D" id="3.80.10.10">
    <property type="entry name" value="Ribonuclease Inhibitor"/>
    <property type="match status" value="2"/>
</dbReference>
<dbReference type="InterPro" id="IPR032675">
    <property type="entry name" value="LRR_dom_sf"/>
</dbReference>
<dbReference type="GO" id="GO:0006952">
    <property type="term" value="P:defense response"/>
    <property type="evidence" value="ECO:0007669"/>
    <property type="project" value="UniProtKB-KW"/>
</dbReference>
<keyword evidence="2" id="KW-0611">Plant defense</keyword>
<dbReference type="PANTHER" id="PTHR36766:SF30">
    <property type="entry name" value="TIR-NBS TYPE DISEASE RESISTANCE PROTEIN-RELATED"/>
    <property type="match status" value="1"/>
</dbReference>
<dbReference type="EMBL" id="JBDFQZ010000009">
    <property type="protein sequence ID" value="KAK9690461.1"/>
    <property type="molecule type" value="Genomic_DNA"/>
</dbReference>
<keyword evidence="5" id="KW-1185">Reference proteome</keyword>
<evidence type="ECO:0000313" key="5">
    <source>
        <dbReference type="Proteomes" id="UP001443914"/>
    </source>
</evidence>
<evidence type="ECO:0000313" key="4">
    <source>
        <dbReference type="EMBL" id="KAK9690461.1"/>
    </source>
</evidence>
<dbReference type="PANTHER" id="PTHR36766">
    <property type="entry name" value="PLANT BROAD-SPECTRUM MILDEW RESISTANCE PROTEIN RPW8"/>
    <property type="match status" value="1"/>
</dbReference>
<proteinExistence type="predicted"/>
<dbReference type="AlphaFoldDB" id="A0AAW1IKZ6"/>
<reference evidence="4" key="1">
    <citation type="submission" date="2024-03" db="EMBL/GenBank/DDBJ databases">
        <title>WGS assembly of Saponaria officinalis var. Norfolk2.</title>
        <authorList>
            <person name="Jenkins J."/>
            <person name="Shu S."/>
            <person name="Grimwood J."/>
            <person name="Barry K."/>
            <person name="Goodstein D."/>
            <person name="Schmutz J."/>
            <person name="Leebens-Mack J."/>
            <person name="Osbourn A."/>
        </authorList>
    </citation>
    <scope>NUCLEOTIDE SEQUENCE [LARGE SCALE GENOMIC DNA]</scope>
    <source>
        <strain evidence="4">JIC</strain>
    </source>
</reference>
<dbReference type="InterPro" id="IPR056789">
    <property type="entry name" value="LRR_R13L1-DRL21"/>
</dbReference>
<gene>
    <name evidence="4" type="ORF">RND81_09G129300</name>
</gene>
<dbReference type="Proteomes" id="UP001443914">
    <property type="component" value="Unassembled WGS sequence"/>
</dbReference>
<evidence type="ECO:0000259" key="3">
    <source>
        <dbReference type="Pfam" id="PF25019"/>
    </source>
</evidence>
<sequence length="256" mass="29361">MAPLDHLTIQFSDHRAAIHETLLAGVQPQCRLSTISIEDYRGFKLSSWAESLMASLPYLVRIRLESFVCLAILPSLSQLRHLKSLELNRMSNVEFMESDCPNLKSLSGAVKHLTNLHSLIISDCSNIELENNEGVTVSPWKSLHFLSSLKLHNLHKLLNLPKEFQYLTSIEFLEIKACDNFEALPEWFNCLTSLQKMSICRCYKLKSLPQAIVHMLSLKNHDLTWNGEDLRKTCRNPDGEDWPKICHIPRVLIQLE</sequence>
<accession>A0AAW1IKZ6</accession>
<dbReference type="SUPFAM" id="SSF52058">
    <property type="entry name" value="L domain-like"/>
    <property type="match status" value="1"/>
</dbReference>
<protein>
    <recommendedName>
        <fullName evidence="3">R13L1/DRL21-like LRR repeat region domain-containing protein</fullName>
    </recommendedName>
</protein>
<evidence type="ECO:0000256" key="1">
    <source>
        <dbReference type="ARBA" id="ARBA00022614"/>
    </source>
</evidence>
<keyword evidence="1" id="KW-0433">Leucine-rich repeat</keyword>
<evidence type="ECO:0000256" key="2">
    <source>
        <dbReference type="ARBA" id="ARBA00022821"/>
    </source>
</evidence>
<organism evidence="4 5">
    <name type="scientific">Saponaria officinalis</name>
    <name type="common">Common soapwort</name>
    <name type="synonym">Lychnis saponaria</name>
    <dbReference type="NCBI Taxonomy" id="3572"/>
    <lineage>
        <taxon>Eukaryota</taxon>
        <taxon>Viridiplantae</taxon>
        <taxon>Streptophyta</taxon>
        <taxon>Embryophyta</taxon>
        <taxon>Tracheophyta</taxon>
        <taxon>Spermatophyta</taxon>
        <taxon>Magnoliopsida</taxon>
        <taxon>eudicotyledons</taxon>
        <taxon>Gunneridae</taxon>
        <taxon>Pentapetalae</taxon>
        <taxon>Caryophyllales</taxon>
        <taxon>Caryophyllaceae</taxon>
        <taxon>Caryophylleae</taxon>
        <taxon>Saponaria</taxon>
    </lineage>
</organism>
<name>A0AAW1IKZ6_SAPOF</name>
<dbReference type="Pfam" id="PF25019">
    <property type="entry name" value="LRR_R13L1-DRL21"/>
    <property type="match status" value="1"/>
</dbReference>
<feature type="domain" description="R13L1/DRL21-like LRR repeat region" evidence="3">
    <location>
        <begin position="4"/>
        <end position="90"/>
    </location>
</feature>